<protein>
    <submittedName>
        <fullName evidence="2">Diphthine--ammonia ligase</fullName>
    </submittedName>
</protein>
<accession>A0AC34QKJ9</accession>
<dbReference type="WBParaSite" id="JU765_v2.g17261.t1">
    <property type="protein sequence ID" value="JU765_v2.g17261.t1"/>
    <property type="gene ID" value="JU765_v2.g17261"/>
</dbReference>
<organism evidence="1 2">
    <name type="scientific">Panagrolaimus sp. JU765</name>
    <dbReference type="NCBI Taxonomy" id="591449"/>
    <lineage>
        <taxon>Eukaryota</taxon>
        <taxon>Metazoa</taxon>
        <taxon>Ecdysozoa</taxon>
        <taxon>Nematoda</taxon>
        <taxon>Chromadorea</taxon>
        <taxon>Rhabditida</taxon>
        <taxon>Tylenchina</taxon>
        <taxon>Panagrolaimomorpha</taxon>
        <taxon>Panagrolaimoidea</taxon>
        <taxon>Panagrolaimidae</taxon>
        <taxon>Panagrolaimus</taxon>
    </lineage>
</organism>
<name>A0AC34QKJ9_9BILA</name>
<dbReference type="Proteomes" id="UP000887576">
    <property type="component" value="Unplaced"/>
</dbReference>
<proteinExistence type="predicted"/>
<evidence type="ECO:0000313" key="1">
    <source>
        <dbReference type="Proteomes" id="UP000887576"/>
    </source>
</evidence>
<sequence>MFAFTKSWGISDQFRGNFMVVEKTKHKVVALVSGGKDSTYNMIRCKQEGHEIVCLANLYPSTGTEIDSHMYQSVGHECIETIAQVMQLPLYRREIKGKSIETKMEYEKNENDEIEDLYVLLKAVIKHHPDVTAVSVGAIESTYQKNRVEHVCQRPDISLLPLCYLWKRNQEELLQEMFENEIEAITVKVASCGLNETHLGKNLQELFPTLKKLHEKYESNICGEGGEYESLVVNCPLYREALIISDMKSVVLTPDTVAPVVILQLKLHPPKIPPISEQVTIVD</sequence>
<reference evidence="2" key="1">
    <citation type="submission" date="2022-11" db="UniProtKB">
        <authorList>
            <consortium name="WormBaseParasite"/>
        </authorList>
    </citation>
    <scope>IDENTIFICATION</scope>
</reference>
<evidence type="ECO:0000313" key="2">
    <source>
        <dbReference type="WBParaSite" id="JU765_v2.g17261.t1"/>
    </source>
</evidence>